<dbReference type="InterPro" id="IPR039262">
    <property type="entry name" value="DTWD2/TAPT"/>
</dbReference>
<evidence type="ECO:0000256" key="3">
    <source>
        <dbReference type="ARBA" id="ARBA00022691"/>
    </source>
</evidence>
<evidence type="ECO:0000256" key="1">
    <source>
        <dbReference type="ARBA" id="ARBA00012386"/>
    </source>
</evidence>
<dbReference type="GO" id="GO:0016432">
    <property type="term" value="F:tRNA-uridine aminocarboxypropyltransferase activity"/>
    <property type="evidence" value="ECO:0007669"/>
    <property type="project" value="UniProtKB-EC"/>
</dbReference>
<feature type="domain" description="DTW" evidence="6">
    <location>
        <begin position="2"/>
        <end position="191"/>
    </location>
</feature>
<evidence type="ECO:0000256" key="4">
    <source>
        <dbReference type="ARBA" id="ARBA00022694"/>
    </source>
</evidence>
<sequence>MSRSLCVNCKFSLQTCLCEDLSILDNKLKVIILQHPSEVKITKNTARLLTLCLAQYDIMIGETQADFTQLNALPVATTALLYPDDNALRLDNESTATQQFKSQLSHLIVLDGTWKKAFKIMQLTPTLTTFKKVSFTTIPQNRYRIRKAPRADSLSTLEAVAHSLALIEHINPEPLYHALEALNSKQTQFMPEHVRARYQAK</sequence>
<organism evidence="7 8">
    <name type="scientific">Pseudoalteromonas arctica</name>
    <dbReference type="NCBI Taxonomy" id="394751"/>
    <lineage>
        <taxon>Bacteria</taxon>
        <taxon>Pseudomonadati</taxon>
        <taxon>Pseudomonadota</taxon>
        <taxon>Gammaproteobacteria</taxon>
        <taxon>Alteromonadales</taxon>
        <taxon>Pseudoalteromonadaceae</taxon>
        <taxon>Pseudoalteromonas</taxon>
    </lineage>
</organism>
<keyword evidence="4" id="KW-0819">tRNA processing</keyword>
<name>A0A7Y0DQ19_9GAMM</name>
<dbReference type="PANTHER" id="PTHR21392:SF0">
    <property type="entry name" value="TRNA-URIDINE AMINOCARBOXYPROPYLTRANSFERASE 2"/>
    <property type="match status" value="1"/>
</dbReference>
<dbReference type="Proteomes" id="UP000570493">
    <property type="component" value="Unassembled WGS sequence"/>
</dbReference>
<evidence type="ECO:0000259" key="6">
    <source>
        <dbReference type="SMART" id="SM01144"/>
    </source>
</evidence>
<dbReference type="RefSeq" id="WP_169017952.1">
    <property type="nucleotide sequence ID" value="NZ_JABBMT010000001.1"/>
</dbReference>
<gene>
    <name evidence="7" type="ORF">HHO47_00785</name>
</gene>
<reference evidence="7" key="1">
    <citation type="submission" date="2020-04" db="EMBL/GenBank/DDBJ databases">
        <title>Genome Sequencing for Pseudoaltermonas arctica.</title>
        <authorList>
            <person name="Elkins N.S."/>
        </authorList>
    </citation>
    <scope>NUCLEOTIDE SEQUENCE [LARGE SCALE GENOMIC DNA]</scope>
    <source>
        <strain evidence="7">NEC-BIFX-2020_0012</strain>
    </source>
</reference>
<dbReference type="GO" id="GO:0008033">
    <property type="term" value="P:tRNA processing"/>
    <property type="evidence" value="ECO:0007669"/>
    <property type="project" value="UniProtKB-KW"/>
</dbReference>
<dbReference type="Pfam" id="PF03942">
    <property type="entry name" value="DTW"/>
    <property type="match status" value="1"/>
</dbReference>
<dbReference type="AlphaFoldDB" id="A0A7Y0DQ19"/>
<evidence type="ECO:0000256" key="2">
    <source>
        <dbReference type="ARBA" id="ARBA00022679"/>
    </source>
</evidence>
<dbReference type="EC" id="2.5.1.25" evidence="1"/>
<evidence type="ECO:0000313" key="7">
    <source>
        <dbReference type="EMBL" id="NMM39415.1"/>
    </source>
</evidence>
<dbReference type="EMBL" id="JABBMT010000001">
    <property type="protein sequence ID" value="NMM39415.1"/>
    <property type="molecule type" value="Genomic_DNA"/>
</dbReference>
<evidence type="ECO:0000313" key="8">
    <source>
        <dbReference type="Proteomes" id="UP000570493"/>
    </source>
</evidence>
<dbReference type="InterPro" id="IPR005636">
    <property type="entry name" value="DTW"/>
</dbReference>
<keyword evidence="2" id="KW-0808">Transferase</keyword>
<keyword evidence="3" id="KW-0949">S-adenosyl-L-methionine</keyword>
<dbReference type="SMART" id="SM01144">
    <property type="entry name" value="DTW"/>
    <property type="match status" value="1"/>
</dbReference>
<proteinExistence type="inferred from homology"/>
<comment type="similarity">
    <text evidence="5">Belongs to the TDD superfamily. DTWD2 family.</text>
</comment>
<protein>
    <recommendedName>
        <fullName evidence="1">tRNA-uridine aminocarboxypropyltransferase</fullName>
        <ecNumber evidence="1">2.5.1.25</ecNumber>
    </recommendedName>
</protein>
<keyword evidence="8" id="KW-1185">Reference proteome</keyword>
<dbReference type="PANTHER" id="PTHR21392">
    <property type="entry name" value="TRNA-URIDINE AMINOCARBOXYPROPYLTRANSFERASE 2"/>
    <property type="match status" value="1"/>
</dbReference>
<accession>A0A7Y0DQ19</accession>
<evidence type="ECO:0000256" key="5">
    <source>
        <dbReference type="ARBA" id="ARBA00034489"/>
    </source>
</evidence>
<comment type="caution">
    <text evidence="7">The sequence shown here is derived from an EMBL/GenBank/DDBJ whole genome shotgun (WGS) entry which is preliminary data.</text>
</comment>